<dbReference type="Proteomes" id="UP001589844">
    <property type="component" value="Unassembled WGS sequence"/>
</dbReference>
<keyword evidence="4 10" id="KW-1003">Cell membrane</keyword>
<keyword evidence="8 10" id="KW-0472">Membrane</keyword>
<reference evidence="14 15" key="1">
    <citation type="submission" date="2024-09" db="EMBL/GenBank/DDBJ databases">
        <authorList>
            <person name="Sun Q."/>
            <person name="Mori K."/>
        </authorList>
    </citation>
    <scope>NUCLEOTIDE SEQUENCE [LARGE SCALE GENOMIC DNA]</scope>
    <source>
        <strain evidence="14 15">CCM 8677</strain>
    </source>
</reference>
<evidence type="ECO:0000256" key="3">
    <source>
        <dbReference type="ARBA" id="ARBA00021907"/>
    </source>
</evidence>
<feature type="domain" description="FtsX extracellular" evidence="13">
    <location>
        <begin position="62"/>
        <end position="158"/>
    </location>
</feature>
<evidence type="ECO:0000259" key="12">
    <source>
        <dbReference type="Pfam" id="PF02687"/>
    </source>
</evidence>
<evidence type="ECO:0000256" key="5">
    <source>
        <dbReference type="ARBA" id="ARBA00022618"/>
    </source>
</evidence>
<dbReference type="PIRSF" id="PIRSF003097">
    <property type="entry name" value="FtsX"/>
    <property type="match status" value="1"/>
</dbReference>
<comment type="subcellular location">
    <subcellularLocation>
        <location evidence="10">Cell inner membrane</location>
    </subcellularLocation>
    <subcellularLocation>
        <location evidence="1">Cell membrane</location>
        <topology evidence="1">Multi-pass membrane protein</topology>
    </subcellularLocation>
</comment>
<evidence type="ECO:0000313" key="14">
    <source>
        <dbReference type="EMBL" id="MFC0349835.1"/>
    </source>
</evidence>
<evidence type="ECO:0000313" key="15">
    <source>
        <dbReference type="Proteomes" id="UP001589844"/>
    </source>
</evidence>
<evidence type="ECO:0000256" key="1">
    <source>
        <dbReference type="ARBA" id="ARBA00004651"/>
    </source>
</evidence>
<dbReference type="PANTHER" id="PTHR47755:SF1">
    <property type="entry name" value="CELL DIVISION PROTEIN FTSX"/>
    <property type="match status" value="1"/>
</dbReference>
<keyword evidence="7 11" id="KW-1133">Transmembrane helix</keyword>
<organism evidence="14 15">
    <name type="scientific">Undibacterium danionis</name>
    <dbReference type="NCBI Taxonomy" id="1812100"/>
    <lineage>
        <taxon>Bacteria</taxon>
        <taxon>Pseudomonadati</taxon>
        <taxon>Pseudomonadota</taxon>
        <taxon>Betaproteobacteria</taxon>
        <taxon>Burkholderiales</taxon>
        <taxon>Oxalobacteraceae</taxon>
        <taxon>Undibacterium</taxon>
    </lineage>
</organism>
<evidence type="ECO:0000256" key="9">
    <source>
        <dbReference type="ARBA" id="ARBA00023306"/>
    </source>
</evidence>
<feature type="transmembrane region" description="Helical" evidence="11">
    <location>
        <begin position="26"/>
        <end position="47"/>
    </location>
</feature>
<evidence type="ECO:0000256" key="7">
    <source>
        <dbReference type="ARBA" id="ARBA00022989"/>
    </source>
</evidence>
<dbReference type="InterPro" id="IPR040690">
    <property type="entry name" value="FtsX_ECD"/>
</dbReference>
<evidence type="ECO:0000256" key="11">
    <source>
        <dbReference type="SAM" id="Phobius"/>
    </source>
</evidence>
<keyword evidence="10" id="KW-0997">Cell inner membrane</keyword>
<evidence type="ECO:0000256" key="6">
    <source>
        <dbReference type="ARBA" id="ARBA00022692"/>
    </source>
</evidence>
<feature type="transmembrane region" description="Helical" evidence="11">
    <location>
        <begin position="272"/>
        <end position="296"/>
    </location>
</feature>
<sequence>MTNWFRQHAYALRAALTHLRAAPGNFLFNVLVVAIALALPIAGLTVLENIRPVASQLSIEPEISVFLKPELATTDAAAMAAPIRNVLKDLKVSAKVKFVPKDKALAAMEGTNSLAEVLATLGGNPLPDAYVLSLANADSNKAEQLTASLRGLDNVDVVQVDSEWVKRLAALLQVLQMALLFLAGTLAVVVIVVVFNATRLQVISHQAEISVSRMLGATNSFIHKPYYYTGAMLGILAGGMALGLVALSLHPLNQAIAEFAKLYASEFHLSPLGLLPSLGLILMSKILGLCGAYLSVRRQLSKIPH</sequence>
<dbReference type="InterPro" id="IPR004513">
    <property type="entry name" value="FtsX"/>
</dbReference>
<comment type="caution">
    <text evidence="14">The sequence shown here is derived from an EMBL/GenBank/DDBJ whole genome shotgun (WGS) entry which is preliminary data.</text>
</comment>
<keyword evidence="6 11" id="KW-0812">Transmembrane</keyword>
<feature type="transmembrane region" description="Helical" evidence="11">
    <location>
        <begin position="174"/>
        <end position="195"/>
    </location>
</feature>
<gene>
    <name evidence="14" type="ORF">ACFFJH_08450</name>
</gene>
<evidence type="ECO:0000259" key="13">
    <source>
        <dbReference type="Pfam" id="PF18075"/>
    </source>
</evidence>
<protein>
    <recommendedName>
        <fullName evidence="3 10">Cell division protein FtsX</fullName>
    </recommendedName>
</protein>
<dbReference type="Pfam" id="PF02687">
    <property type="entry name" value="FtsX"/>
    <property type="match status" value="1"/>
</dbReference>
<evidence type="ECO:0000256" key="8">
    <source>
        <dbReference type="ARBA" id="ARBA00023136"/>
    </source>
</evidence>
<name>A0ABV6IDD3_9BURK</name>
<dbReference type="RefSeq" id="WP_390211639.1">
    <property type="nucleotide sequence ID" value="NZ_JBHLXJ010000009.1"/>
</dbReference>
<dbReference type="PANTHER" id="PTHR47755">
    <property type="entry name" value="CELL DIVISION PROTEIN FTSX"/>
    <property type="match status" value="1"/>
</dbReference>
<proteinExistence type="inferred from homology"/>
<keyword evidence="15" id="KW-1185">Reference proteome</keyword>
<comment type="function">
    <text evidence="10">Part of the ABC transporter FtsEX involved in cellular division.</text>
</comment>
<dbReference type="Pfam" id="PF18075">
    <property type="entry name" value="FtsX_ECD"/>
    <property type="match status" value="1"/>
</dbReference>
<dbReference type="InterPro" id="IPR003838">
    <property type="entry name" value="ABC3_permease_C"/>
</dbReference>
<comment type="similarity">
    <text evidence="2 10">Belongs to the ABC-4 integral membrane protein family. FtsX subfamily.</text>
</comment>
<dbReference type="Gene3D" id="3.30.70.3040">
    <property type="match status" value="1"/>
</dbReference>
<keyword evidence="9 10" id="KW-0131">Cell cycle</keyword>
<evidence type="ECO:0000256" key="10">
    <source>
        <dbReference type="PIRNR" id="PIRNR003097"/>
    </source>
</evidence>
<dbReference type="GO" id="GO:0051301">
    <property type="term" value="P:cell division"/>
    <property type="evidence" value="ECO:0007669"/>
    <property type="project" value="UniProtKB-KW"/>
</dbReference>
<evidence type="ECO:0000256" key="4">
    <source>
        <dbReference type="ARBA" id="ARBA00022475"/>
    </source>
</evidence>
<accession>A0ABV6IDD3</accession>
<keyword evidence="5 10" id="KW-0132">Cell division</keyword>
<evidence type="ECO:0000256" key="2">
    <source>
        <dbReference type="ARBA" id="ARBA00007379"/>
    </source>
</evidence>
<feature type="transmembrane region" description="Helical" evidence="11">
    <location>
        <begin position="226"/>
        <end position="252"/>
    </location>
</feature>
<feature type="domain" description="ABC3 transporter permease C-terminal" evidence="12">
    <location>
        <begin position="181"/>
        <end position="295"/>
    </location>
</feature>
<dbReference type="EMBL" id="JBHLXJ010000009">
    <property type="protein sequence ID" value="MFC0349835.1"/>
    <property type="molecule type" value="Genomic_DNA"/>
</dbReference>